<organism evidence="1">
    <name type="scientific">Arundo donax</name>
    <name type="common">Giant reed</name>
    <name type="synonym">Donax arundinaceus</name>
    <dbReference type="NCBI Taxonomy" id="35708"/>
    <lineage>
        <taxon>Eukaryota</taxon>
        <taxon>Viridiplantae</taxon>
        <taxon>Streptophyta</taxon>
        <taxon>Embryophyta</taxon>
        <taxon>Tracheophyta</taxon>
        <taxon>Spermatophyta</taxon>
        <taxon>Magnoliopsida</taxon>
        <taxon>Liliopsida</taxon>
        <taxon>Poales</taxon>
        <taxon>Poaceae</taxon>
        <taxon>PACMAD clade</taxon>
        <taxon>Arundinoideae</taxon>
        <taxon>Arundineae</taxon>
        <taxon>Arundo</taxon>
    </lineage>
</organism>
<reference evidence="1" key="1">
    <citation type="submission" date="2014-09" db="EMBL/GenBank/DDBJ databases">
        <authorList>
            <person name="Magalhaes I.L.F."/>
            <person name="Oliveira U."/>
            <person name="Santos F.R."/>
            <person name="Vidigal T.H.D.A."/>
            <person name="Brescovit A.D."/>
            <person name="Santos A.J."/>
        </authorList>
    </citation>
    <scope>NUCLEOTIDE SEQUENCE</scope>
    <source>
        <tissue evidence="1">Shoot tissue taken approximately 20 cm above the soil surface</tissue>
    </source>
</reference>
<name>A0A0A9FXM5_ARUDO</name>
<accession>A0A0A9FXM5</accession>
<proteinExistence type="predicted"/>
<reference evidence="1" key="2">
    <citation type="journal article" date="2015" name="Data Brief">
        <title>Shoot transcriptome of the giant reed, Arundo donax.</title>
        <authorList>
            <person name="Barrero R.A."/>
            <person name="Guerrero F.D."/>
            <person name="Moolhuijzen P."/>
            <person name="Goolsby J.A."/>
            <person name="Tidwell J."/>
            <person name="Bellgard S.E."/>
            <person name="Bellgard M.I."/>
        </authorList>
    </citation>
    <scope>NUCLEOTIDE SEQUENCE</scope>
    <source>
        <tissue evidence="1">Shoot tissue taken approximately 20 cm above the soil surface</tissue>
    </source>
</reference>
<dbReference type="EMBL" id="GBRH01180316">
    <property type="protein sequence ID" value="JAE17580.1"/>
    <property type="molecule type" value="Transcribed_RNA"/>
</dbReference>
<protein>
    <submittedName>
        <fullName evidence="1">Uncharacterized protein</fullName>
    </submittedName>
</protein>
<sequence length="10" mass="1215">MGRNRNPTRN</sequence>
<evidence type="ECO:0000313" key="1">
    <source>
        <dbReference type="EMBL" id="JAE17580.1"/>
    </source>
</evidence>